<dbReference type="InterPro" id="IPR012944">
    <property type="entry name" value="SusD_RagB_dom"/>
</dbReference>
<evidence type="ECO:0000256" key="1">
    <source>
        <dbReference type="ARBA" id="ARBA00004442"/>
    </source>
</evidence>
<dbReference type="EMBL" id="JBEXAC010000002">
    <property type="protein sequence ID" value="MET6999194.1"/>
    <property type="molecule type" value="Genomic_DNA"/>
</dbReference>
<proteinExistence type="inferred from homology"/>
<evidence type="ECO:0000256" key="2">
    <source>
        <dbReference type="ARBA" id="ARBA00006275"/>
    </source>
</evidence>
<dbReference type="PROSITE" id="PS51257">
    <property type="entry name" value="PROKAR_LIPOPROTEIN"/>
    <property type="match status" value="1"/>
</dbReference>
<reference evidence="8 9" key="1">
    <citation type="submission" date="2024-06" db="EMBL/GenBank/DDBJ databases">
        <title>Chitinophaga defluvii sp. nov., isolated from municipal sewage.</title>
        <authorList>
            <person name="Zhang L."/>
        </authorList>
    </citation>
    <scope>NUCLEOTIDE SEQUENCE [LARGE SCALE GENOMIC DNA]</scope>
    <source>
        <strain evidence="8 9">H8</strain>
    </source>
</reference>
<organism evidence="8 9">
    <name type="scientific">Chitinophaga defluvii</name>
    <dbReference type="NCBI Taxonomy" id="3163343"/>
    <lineage>
        <taxon>Bacteria</taxon>
        <taxon>Pseudomonadati</taxon>
        <taxon>Bacteroidota</taxon>
        <taxon>Chitinophagia</taxon>
        <taxon>Chitinophagales</taxon>
        <taxon>Chitinophagaceae</taxon>
        <taxon>Chitinophaga</taxon>
    </lineage>
</organism>
<comment type="subcellular location">
    <subcellularLocation>
        <location evidence="1">Cell outer membrane</location>
    </subcellularLocation>
</comment>
<evidence type="ECO:0000259" key="6">
    <source>
        <dbReference type="Pfam" id="PF07980"/>
    </source>
</evidence>
<dbReference type="InterPro" id="IPR011990">
    <property type="entry name" value="TPR-like_helical_dom_sf"/>
</dbReference>
<keyword evidence="9" id="KW-1185">Reference proteome</keyword>
<comment type="similarity">
    <text evidence="2">Belongs to the SusD family.</text>
</comment>
<dbReference type="Pfam" id="PF14322">
    <property type="entry name" value="SusD-like_3"/>
    <property type="match status" value="1"/>
</dbReference>
<keyword evidence="5" id="KW-0998">Cell outer membrane</keyword>
<accession>A0ABV2T825</accession>
<dbReference type="Pfam" id="PF07980">
    <property type="entry name" value="SusD_RagB"/>
    <property type="match status" value="1"/>
</dbReference>
<keyword evidence="3" id="KW-0732">Signal</keyword>
<evidence type="ECO:0000256" key="5">
    <source>
        <dbReference type="ARBA" id="ARBA00023237"/>
    </source>
</evidence>
<dbReference type="InterPro" id="IPR033985">
    <property type="entry name" value="SusD-like_N"/>
</dbReference>
<feature type="domain" description="SusD-like N-terminal" evidence="7">
    <location>
        <begin position="21"/>
        <end position="220"/>
    </location>
</feature>
<protein>
    <submittedName>
        <fullName evidence="8">RagB/SusD family nutrient uptake outer membrane protein</fullName>
    </submittedName>
</protein>
<comment type="caution">
    <text evidence="8">The sequence shown here is derived from an EMBL/GenBank/DDBJ whole genome shotgun (WGS) entry which is preliminary data.</text>
</comment>
<dbReference type="Proteomes" id="UP001549749">
    <property type="component" value="Unassembled WGS sequence"/>
</dbReference>
<evidence type="ECO:0000256" key="3">
    <source>
        <dbReference type="ARBA" id="ARBA00022729"/>
    </source>
</evidence>
<keyword evidence="4" id="KW-0472">Membrane</keyword>
<evidence type="ECO:0000256" key="4">
    <source>
        <dbReference type="ARBA" id="ARBA00023136"/>
    </source>
</evidence>
<gene>
    <name evidence="8" type="ORF">ABR189_17535</name>
</gene>
<dbReference type="Gene3D" id="1.25.40.390">
    <property type="match status" value="2"/>
</dbReference>
<name>A0ABV2T825_9BACT</name>
<sequence>MKRNLIIALVLVTTVLSACKKYLDIKPYGKTIPKTAEEFVALLHSMLNNIDYGGDNLILGSANSLLNLECYADNLDASITNYPAGNSLPIYVGANINNKQKDYEDLYQRIRDCNIVINNLKTDNTELDKNVLGTAYAIRAVCYFQLMRQFCEPYNAQKGEQLGLPIVTDFDMEARPLRSTLKQTMNFIERDFKKAVDFKVKEEVYRFTEDVTQAHLARFYFWAKEWDKATPIAEALLGKYPMQEGTAYTEMLQARNAKKGNVLMRSFLFSGTTDISYNSAMSIIKARPVSKGFIDLFVEKERDVRFNLMMDKKRQHTKNLMANIRTDEMCLMLAESYAHQGNSGKALDYLNLLRAKRITGYTPLTATTLPAVDNSALVQEDAMGKPLTPLMQAILNERRKEFYGEGDRWFELKRNGSPTFWVAKDGLKYITEPYLYTFPIPRTDVELIDGLVQNPGYTF</sequence>
<feature type="domain" description="RagB/SusD" evidence="6">
    <location>
        <begin position="312"/>
        <end position="457"/>
    </location>
</feature>
<evidence type="ECO:0000313" key="9">
    <source>
        <dbReference type="Proteomes" id="UP001549749"/>
    </source>
</evidence>
<dbReference type="RefSeq" id="WP_354661762.1">
    <property type="nucleotide sequence ID" value="NZ_JBEXAC010000002.1"/>
</dbReference>
<evidence type="ECO:0000259" key="7">
    <source>
        <dbReference type="Pfam" id="PF14322"/>
    </source>
</evidence>
<evidence type="ECO:0000313" key="8">
    <source>
        <dbReference type="EMBL" id="MET6999194.1"/>
    </source>
</evidence>
<dbReference type="SUPFAM" id="SSF48452">
    <property type="entry name" value="TPR-like"/>
    <property type="match status" value="1"/>
</dbReference>